<feature type="compositionally biased region" description="Gly residues" evidence="2">
    <location>
        <begin position="1"/>
        <end position="10"/>
    </location>
</feature>
<feature type="region of interest" description="Disordered" evidence="2">
    <location>
        <begin position="1"/>
        <end position="104"/>
    </location>
</feature>
<dbReference type="InterPro" id="IPR038522">
    <property type="entry name" value="T4/T6SS_DotU_sf"/>
</dbReference>
<dbReference type="InterPro" id="IPR050330">
    <property type="entry name" value="Bact_OuterMem_StrucFunc"/>
</dbReference>
<dbReference type="InterPro" id="IPR036737">
    <property type="entry name" value="OmpA-like_sf"/>
</dbReference>
<dbReference type="PANTHER" id="PTHR30329:SF19">
    <property type="entry name" value="OUTER MEMBRANE PROTEIN, OMPA FAMILY"/>
    <property type="match status" value="1"/>
</dbReference>
<dbReference type="Gene3D" id="1.25.40.590">
    <property type="entry name" value="Type IV / VI secretion system, DotU"/>
    <property type="match status" value="1"/>
</dbReference>
<accession>A0ABT9A506</accession>
<protein>
    <submittedName>
        <fullName evidence="5">Type IVB secretion system protein IcmH/DotU</fullName>
    </submittedName>
</protein>
<feature type="domain" description="OmpA-like" evidence="4">
    <location>
        <begin position="377"/>
        <end position="498"/>
    </location>
</feature>
<name>A0ABT9A506_9SPHN</name>
<keyword evidence="3" id="KW-1133">Transmembrane helix</keyword>
<dbReference type="NCBIfam" id="NF038228">
    <property type="entry name" value="IcmH_DotU_IVB"/>
    <property type="match status" value="1"/>
</dbReference>
<keyword evidence="1 3" id="KW-0472">Membrane</keyword>
<dbReference type="EMBL" id="JAUQSZ010000011">
    <property type="protein sequence ID" value="MDO7843817.1"/>
    <property type="molecule type" value="Genomic_DNA"/>
</dbReference>
<gene>
    <name evidence="5" type="primary">icmH</name>
    <name evidence="5" type="ORF">Q5H94_15905</name>
</gene>
<proteinExistence type="predicted"/>
<dbReference type="PANTHER" id="PTHR30329">
    <property type="entry name" value="STATOR ELEMENT OF FLAGELLAR MOTOR COMPLEX"/>
    <property type="match status" value="1"/>
</dbReference>
<evidence type="ECO:0000313" key="5">
    <source>
        <dbReference type="EMBL" id="MDO7843817.1"/>
    </source>
</evidence>
<organism evidence="5 6">
    <name type="scientific">Sphingomonas immobilis</name>
    <dbReference type="NCBI Taxonomy" id="3063997"/>
    <lineage>
        <taxon>Bacteria</taxon>
        <taxon>Pseudomonadati</taxon>
        <taxon>Pseudomonadota</taxon>
        <taxon>Alphaproteobacteria</taxon>
        <taxon>Sphingomonadales</taxon>
        <taxon>Sphingomonadaceae</taxon>
        <taxon>Sphingomonas</taxon>
    </lineage>
</organism>
<feature type="transmembrane region" description="Helical" evidence="3">
    <location>
        <begin position="290"/>
        <end position="314"/>
    </location>
</feature>
<evidence type="ECO:0000256" key="1">
    <source>
        <dbReference type="PROSITE-ProRule" id="PRU00473"/>
    </source>
</evidence>
<dbReference type="Pfam" id="PF09850">
    <property type="entry name" value="DotU"/>
    <property type="match status" value="1"/>
</dbReference>
<evidence type="ECO:0000259" key="4">
    <source>
        <dbReference type="PROSITE" id="PS51123"/>
    </source>
</evidence>
<reference evidence="5" key="1">
    <citation type="submission" date="2023-07" db="EMBL/GenBank/DDBJ databases">
        <authorList>
            <person name="Kim M.K."/>
        </authorList>
    </citation>
    <scope>NUCLEOTIDE SEQUENCE</scope>
    <source>
        <strain evidence="5">CA1-15</strain>
    </source>
</reference>
<dbReference type="Pfam" id="PF00691">
    <property type="entry name" value="OmpA"/>
    <property type="match status" value="1"/>
</dbReference>
<dbReference type="RefSeq" id="WP_304562276.1">
    <property type="nucleotide sequence ID" value="NZ_JAUQSZ010000011.1"/>
</dbReference>
<comment type="caution">
    <text evidence="5">The sequence shown here is derived from an EMBL/GenBank/DDBJ whole genome shotgun (WGS) entry which is preliminary data.</text>
</comment>
<evidence type="ECO:0000256" key="3">
    <source>
        <dbReference type="SAM" id="Phobius"/>
    </source>
</evidence>
<keyword evidence="6" id="KW-1185">Reference proteome</keyword>
<evidence type="ECO:0000256" key="2">
    <source>
        <dbReference type="SAM" id="MobiDB-lite"/>
    </source>
</evidence>
<dbReference type="NCBIfam" id="TIGR03349">
    <property type="entry name" value="IV_VI_DotU"/>
    <property type="match status" value="1"/>
</dbReference>
<evidence type="ECO:0000313" key="6">
    <source>
        <dbReference type="Proteomes" id="UP001176468"/>
    </source>
</evidence>
<dbReference type="InterPro" id="IPR017732">
    <property type="entry name" value="T4/T6SS_DotU"/>
</dbReference>
<keyword evidence="3" id="KW-0812">Transmembrane</keyword>
<dbReference type="SUPFAM" id="SSF103088">
    <property type="entry name" value="OmpA-like"/>
    <property type="match status" value="1"/>
</dbReference>
<dbReference type="CDD" id="cd07185">
    <property type="entry name" value="OmpA_C-like"/>
    <property type="match status" value="1"/>
</dbReference>
<dbReference type="Gene3D" id="3.30.1330.60">
    <property type="entry name" value="OmpA-like domain"/>
    <property type="match status" value="1"/>
</dbReference>
<sequence>MSGDNSGGGNKTVFRPSPLQGLKQGGGEPPPAQQQGWGAPPPPQQPAWGAPQGFGTPPAPPAYAPPVQETPGYAAPPPMSRSGQGPQAASFAPSRLAEDDVPLPATPRTVRNIMLTEAGPVLALAAGIRAGRIRAPMPQFHKEATALIAQFDRAIQPHYSEETRQRAKYAVCATIDDIAQNLPSVGTDGAEWARRSMVVQFFQENIGGDRFWQLVDDMLRTPADNLDIIELYHACLASGFEGRFRVMPDGKRRLHEIMTRLHGALQHVRSLSMMEMSPRWRGEKAPVGKLGFWSIIALAAAAALAFLLVVYIILRLILMSTADAPYQALSGTMPEDRLSMSRPAAAMPPSEGAQSSKLKTFLANEIAAKEVTVVEDGQTVRVRTTVGQLFESGSDVLAPGREALFQKIGDAVKDEKGTVSIEGHADTDKLSSASPFQDNMALSQARAETVGKIIRTAIGDPARVVTKGMGDTVPIAPNSTAAGKSQNRRVEVIVPRVY</sequence>
<dbReference type="Proteomes" id="UP001176468">
    <property type="component" value="Unassembled WGS sequence"/>
</dbReference>
<dbReference type="PROSITE" id="PS51123">
    <property type="entry name" value="OMPA_2"/>
    <property type="match status" value="1"/>
</dbReference>
<dbReference type="InterPro" id="IPR006665">
    <property type="entry name" value="OmpA-like"/>
</dbReference>